<keyword evidence="2" id="KW-0472">Membrane</keyword>
<feature type="compositionally biased region" description="Polar residues" evidence="1">
    <location>
        <begin position="191"/>
        <end position="204"/>
    </location>
</feature>
<keyword evidence="2" id="KW-0812">Transmembrane</keyword>
<evidence type="ECO:0000313" key="4">
    <source>
        <dbReference type="EMBL" id="ACV29495.1"/>
    </source>
</evidence>
<feature type="region of interest" description="Disordered" evidence="1">
    <location>
        <begin position="26"/>
        <end position="226"/>
    </location>
</feature>
<gene>
    <name evidence="4" type="ordered locus">Apre_1474</name>
</gene>
<reference evidence="4 5" key="1">
    <citation type="journal article" date="2009" name="Stand. Genomic Sci.">
        <title>Complete genome sequence of Anaerococcus prevotii type strain (PC1).</title>
        <authorList>
            <person name="Labutti K."/>
            <person name="Pukall R."/>
            <person name="Steenblock K."/>
            <person name="Glavina Del Rio T."/>
            <person name="Tice H."/>
            <person name="Copeland A."/>
            <person name="Cheng J.F."/>
            <person name="Lucas S."/>
            <person name="Chen F."/>
            <person name="Nolan M."/>
            <person name="Bruce D."/>
            <person name="Goodwin L."/>
            <person name="Pitluck S."/>
            <person name="Ivanova N."/>
            <person name="Mavromatis K."/>
            <person name="Ovchinnikova G."/>
            <person name="Pati A."/>
            <person name="Chen A."/>
            <person name="Palaniappan K."/>
            <person name="Land M."/>
            <person name="Hauser L."/>
            <person name="Chang Y.J."/>
            <person name="Jeffries C.D."/>
            <person name="Chain P."/>
            <person name="Saunders E."/>
            <person name="Brettin T."/>
            <person name="Detter J.C."/>
            <person name="Han C."/>
            <person name="Goker M."/>
            <person name="Bristow J."/>
            <person name="Eisen J.A."/>
            <person name="Markowitz V."/>
            <person name="Hugenholtz P."/>
            <person name="Kyrpides N.C."/>
            <person name="Klenk H.P."/>
            <person name="Lapidus A."/>
        </authorList>
    </citation>
    <scope>NUCLEOTIDE SEQUENCE [LARGE SCALE GENOMIC DNA]</scope>
    <source>
        <strain evidence="5">ATCC 9321 / DSM 20548 / JCM 6508 / NCTC 11806 / PC1</strain>
    </source>
</reference>
<dbReference type="HOGENOM" id="CLU_1080292_0_0_9"/>
<evidence type="ECO:0000256" key="1">
    <source>
        <dbReference type="SAM" id="MobiDB-lite"/>
    </source>
</evidence>
<proteinExistence type="predicted"/>
<evidence type="ECO:0000313" key="5">
    <source>
        <dbReference type="Proteomes" id="UP000002294"/>
    </source>
</evidence>
<dbReference type="AlphaFoldDB" id="C7RE82"/>
<feature type="compositionally biased region" description="Polar residues" evidence="1">
    <location>
        <begin position="58"/>
        <end position="67"/>
    </location>
</feature>
<feature type="compositionally biased region" description="Basic and acidic residues" evidence="1">
    <location>
        <begin position="70"/>
        <end position="154"/>
    </location>
</feature>
<feature type="compositionally biased region" description="Polar residues" evidence="1">
    <location>
        <begin position="33"/>
        <end position="44"/>
    </location>
</feature>
<evidence type="ECO:0000256" key="3">
    <source>
        <dbReference type="SAM" id="SignalP"/>
    </source>
</evidence>
<accession>C7RE82</accession>
<evidence type="ECO:0000256" key="2">
    <source>
        <dbReference type="SAM" id="Phobius"/>
    </source>
</evidence>
<feature type="chain" id="PRO_5002983680" description="LPXTG-motif cell wall anchor domain protein" evidence="3">
    <location>
        <begin position="28"/>
        <end position="274"/>
    </location>
</feature>
<keyword evidence="3" id="KW-0732">Signal</keyword>
<evidence type="ECO:0008006" key="6">
    <source>
        <dbReference type="Google" id="ProtNLM"/>
    </source>
</evidence>
<keyword evidence="2" id="KW-1133">Transmembrane helix</keyword>
<organism evidence="4 5">
    <name type="scientific">Anaerococcus prevotii (strain ATCC 9321 / DSM 20548 / JCM 6508 / NCTC 11806 / PC1)</name>
    <name type="common">Peptostreptococcus prevotii</name>
    <name type="synonym">Peptococcus prevotii</name>
    <dbReference type="NCBI Taxonomy" id="525919"/>
    <lineage>
        <taxon>Bacteria</taxon>
        <taxon>Bacillati</taxon>
        <taxon>Bacillota</taxon>
        <taxon>Tissierellia</taxon>
        <taxon>Tissierellales</taxon>
        <taxon>Peptoniphilaceae</taxon>
        <taxon>Anaerococcus</taxon>
    </lineage>
</organism>
<dbReference type="EMBL" id="CP001708">
    <property type="protein sequence ID" value="ACV29495.1"/>
    <property type="molecule type" value="Genomic_DNA"/>
</dbReference>
<keyword evidence="5" id="KW-1185">Reference proteome</keyword>
<dbReference type="RefSeq" id="WP_015778393.1">
    <property type="nucleotide sequence ID" value="NC_013171.1"/>
</dbReference>
<feature type="signal peptide" evidence="3">
    <location>
        <begin position="1"/>
        <end position="27"/>
    </location>
</feature>
<dbReference type="eggNOG" id="COG5183">
    <property type="taxonomic scope" value="Bacteria"/>
</dbReference>
<dbReference type="OrthoDB" id="9996581at2"/>
<name>C7RE82_ANAPD</name>
<feature type="compositionally biased region" description="Basic and acidic residues" evidence="1">
    <location>
        <begin position="167"/>
        <end position="186"/>
    </location>
</feature>
<sequence>MGKYKKILLGLALSLSLIFLCEQISLADRESPENPTEISESQGETGEEKDKLIITEEPAQSTKTPSESVDESRSGADKASGDKGQDNQESPKENPDQVTNKEENNDEKAKNQPPIKEVKAPAKENTRQTKLKPKSEKNEHDKLDKKQETKEKPKPGVGTSKGQSVETLEKDSKMEADGESSPRTDQEESYIESSNQDTATNTYLEDQKNETLVLEVGPNDNKDKNKEINLKTRAELKDEGAGADRIYIHLIGVFALALMAVILLKVIKTKKKEA</sequence>
<feature type="transmembrane region" description="Helical" evidence="2">
    <location>
        <begin position="246"/>
        <end position="267"/>
    </location>
</feature>
<dbReference type="Proteomes" id="UP000002294">
    <property type="component" value="Chromosome"/>
</dbReference>
<dbReference type="KEGG" id="apr:Apre_1474"/>
<protein>
    <recommendedName>
        <fullName evidence="6">LPXTG-motif cell wall anchor domain protein</fullName>
    </recommendedName>
</protein>